<name>A0AAJ0GDH7_9PEZI</name>
<dbReference type="AlphaFoldDB" id="A0AAJ0GDH7"/>
<comment type="caution">
    <text evidence="3">The sequence shown here is derived from an EMBL/GenBank/DDBJ whole genome shotgun (WGS) entry which is preliminary data.</text>
</comment>
<gene>
    <name evidence="3" type="ORF">LTR09_003637</name>
</gene>
<sequence>MPPQTSAPIYANYPAEKLTIGAGPAIFHLATERVVVCYHSQDKCWFLPKGRRNANETTGRGAEREGFEESGYRNRLLPLPMKHRQTDPDEGHQVFVTEPIWTQLLPLTSTSQYMLFWYAAETVPPEVEKEYSDVQAVTGGNAIGRKYDAPPSFPTDITLAQRLAQDRIVDAEGKTTTYEPVWHEGTGVDDEEQMYQSHLLPIAEARRKLKGSVMEDVIRRAWEGVQLRMEMETEEATKST</sequence>
<feature type="domain" description="Nudix hydrolase" evidence="2">
    <location>
        <begin position="17"/>
        <end position="163"/>
    </location>
</feature>
<dbReference type="CDD" id="cd02883">
    <property type="entry name" value="NUDIX_Hydrolase"/>
    <property type="match status" value="1"/>
</dbReference>
<dbReference type="InterPro" id="IPR000086">
    <property type="entry name" value="NUDIX_hydrolase_dom"/>
</dbReference>
<dbReference type="Gene3D" id="3.90.79.10">
    <property type="entry name" value="Nucleoside Triphosphate Pyrophosphohydrolase"/>
    <property type="match status" value="1"/>
</dbReference>
<evidence type="ECO:0000313" key="3">
    <source>
        <dbReference type="EMBL" id="KAK3055716.1"/>
    </source>
</evidence>
<dbReference type="EMBL" id="JAWDJX010000008">
    <property type="protein sequence ID" value="KAK3055716.1"/>
    <property type="molecule type" value="Genomic_DNA"/>
</dbReference>
<proteinExistence type="predicted"/>
<accession>A0AAJ0GDH7</accession>
<dbReference type="InterPro" id="IPR020084">
    <property type="entry name" value="NUDIX_hydrolase_CS"/>
</dbReference>
<evidence type="ECO:0000313" key="4">
    <source>
        <dbReference type="Proteomes" id="UP001271007"/>
    </source>
</evidence>
<dbReference type="SUPFAM" id="SSF55811">
    <property type="entry name" value="Nudix"/>
    <property type="match status" value="1"/>
</dbReference>
<organism evidence="3 4">
    <name type="scientific">Extremus antarcticus</name>
    <dbReference type="NCBI Taxonomy" id="702011"/>
    <lineage>
        <taxon>Eukaryota</taxon>
        <taxon>Fungi</taxon>
        <taxon>Dikarya</taxon>
        <taxon>Ascomycota</taxon>
        <taxon>Pezizomycotina</taxon>
        <taxon>Dothideomycetes</taxon>
        <taxon>Dothideomycetidae</taxon>
        <taxon>Mycosphaerellales</taxon>
        <taxon>Extremaceae</taxon>
        <taxon>Extremus</taxon>
    </lineage>
</organism>
<protein>
    <recommendedName>
        <fullName evidence="2">Nudix hydrolase domain-containing protein</fullName>
    </recommendedName>
</protein>
<keyword evidence="4" id="KW-1185">Reference proteome</keyword>
<dbReference type="PROSITE" id="PS51462">
    <property type="entry name" value="NUDIX"/>
    <property type="match status" value="1"/>
</dbReference>
<reference evidence="3" key="1">
    <citation type="submission" date="2023-04" db="EMBL/GenBank/DDBJ databases">
        <title>Black Yeasts Isolated from many extreme environments.</title>
        <authorList>
            <person name="Coleine C."/>
            <person name="Stajich J.E."/>
            <person name="Selbmann L."/>
        </authorList>
    </citation>
    <scope>NUCLEOTIDE SEQUENCE</scope>
    <source>
        <strain evidence="3">CCFEE 5312</strain>
    </source>
</reference>
<evidence type="ECO:0000259" key="2">
    <source>
        <dbReference type="PROSITE" id="PS51462"/>
    </source>
</evidence>
<dbReference type="GO" id="GO:0016787">
    <property type="term" value="F:hydrolase activity"/>
    <property type="evidence" value="ECO:0007669"/>
    <property type="project" value="UniProtKB-KW"/>
</dbReference>
<keyword evidence="1" id="KW-0378">Hydrolase</keyword>
<dbReference type="InterPro" id="IPR015797">
    <property type="entry name" value="NUDIX_hydrolase-like_dom_sf"/>
</dbReference>
<dbReference type="Proteomes" id="UP001271007">
    <property type="component" value="Unassembled WGS sequence"/>
</dbReference>
<dbReference type="PROSITE" id="PS00893">
    <property type="entry name" value="NUDIX_BOX"/>
    <property type="match status" value="1"/>
</dbReference>
<evidence type="ECO:0000256" key="1">
    <source>
        <dbReference type="ARBA" id="ARBA00022801"/>
    </source>
</evidence>